<dbReference type="OrthoDB" id="361536at2759"/>
<dbReference type="GO" id="GO:0005634">
    <property type="term" value="C:nucleus"/>
    <property type="evidence" value="ECO:0007669"/>
    <property type="project" value="TreeGrafter"/>
</dbReference>
<keyword evidence="7" id="KW-0788">Thiol protease</keyword>
<keyword evidence="5" id="KW-0479">Metal-binding</keyword>
<gene>
    <name evidence="14" type="ORF">CYME_CMT098C</name>
</gene>
<keyword evidence="15" id="KW-1185">Reference proteome</keyword>
<comment type="catalytic activity">
    <reaction evidence="1">
        <text>Thiol-dependent hydrolysis of ester, thioester, amide, peptide and isopeptide bonds formed by the C-terminal Gly of ubiquitin (a 76-residue protein attached to proteins as an intracellular targeting signal).</text>
        <dbReference type="EC" id="3.4.19.12"/>
    </reaction>
</comment>
<feature type="region of interest" description="Disordered" evidence="10">
    <location>
        <begin position="463"/>
        <end position="504"/>
    </location>
</feature>
<reference evidence="14 15" key="1">
    <citation type="journal article" date="2004" name="Nature">
        <title>Genome sequence of the ultrasmall unicellular red alga Cyanidioschyzon merolae 10D.</title>
        <authorList>
            <person name="Matsuzaki M."/>
            <person name="Misumi O."/>
            <person name="Shin-i T."/>
            <person name="Maruyama S."/>
            <person name="Takahara M."/>
            <person name="Miyagishima S."/>
            <person name="Mori T."/>
            <person name="Nishida K."/>
            <person name="Yagisawa F."/>
            <person name="Nishida K."/>
            <person name="Yoshida Y."/>
            <person name="Nishimura Y."/>
            <person name="Nakao S."/>
            <person name="Kobayashi T."/>
            <person name="Momoyama Y."/>
            <person name="Higashiyama T."/>
            <person name="Minoda A."/>
            <person name="Sano M."/>
            <person name="Nomoto H."/>
            <person name="Oishi K."/>
            <person name="Hayashi H."/>
            <person name="Ohta F."/>
            <person name="Nishizaka S."/>
            <person name="Haga S."/>
            <person name="Miura S."/>
            <person name="Morishita T."/>
            <person name="Kabeya Y."/>
            <person name="Terasawa K."/>
            <person name="Suzuki Y."/>
            <person name="Ishii Y."/>
            <person name="Asakawa S."/>
            <person name="Takano H."/>
            <person name="Ohta N."/>
            <person name="Kuroiwa H."/>
            <person name="Tanaka K."/>
            <person name="Shimizu N."/>
            <person name="Sugano S."/>
            <person name="Sato N."/>
            <person name="Nozaki H."/>
            <person name="Ogasawara N."/>
            <person name="Kohara Y."/>
            <person name="Kuroiwa T."/>
        </authorList>
    </citation>
    <scope>NUCLEOTIDE SEQUENCE [LARGE SCALE GENOMIC DNA]</scope>
    <source>
        <strain evidence="14 15">10D</strain>
    </source>
</reference>
<dbReference type="Gene3D" id="3.90.70.10">
    <property type="entry name" value="Cysteine proteinases"/>
    <property type="match status" value="1"/>
</dbReference>
<dbReference type="GO" id="GO:0016579">
    <property type="term" value="P:protein deubiquitination"/>
    <property type="evidence" value="ECO:0007669"/>
    <property type="project" value="InterPro"/>
</dbReference>
<dbReference type="KEGG" id="cme:CYME_CMT098C"/>
<dbReference type="Pfam" id="PF00443">
    <property type="entry name" value="UCH"/>
    <property type="match status" value="1"/>
</dbReference>
<protein>
    <recommendedName>
        <fullName evidence="3">ubiquitinyl hydrolase 1</fullName>
        <ecNumber evidence="3">3.4.19.12</ecNumber>
    </recommendedName>
</protein>
<evidence type="ECO:0000256" key="10">
    <source>
        <dbReference type="SAM" id="MobiDB-lite"/>
    </source>
</evidence>
<dbReference type="CDD" id="cd14297">
    <property type="entry name" value="UBA2_spUBP14_like"/>
    <property type="match status" value="1"/>
</dbReference>
<dbReference type="RefSeq" id="XP_005539150.1">
    <property type="nucleotide sequence ID" value="XM_005539093.1"/>
</dbReference>
<dbReference type="EC" id="3.4.19.12" evidence="3"/>
<dbReference type="InterPro" id="IPR038765">
    <property type="entry name" value="Papain-like_cys_pep_sf"/>
</dbReference>
<dbReference type="InterPro" id="IPR015940">
    <property type="entry name" value="UBA"/>
</dbReference>
<comment type="similarity">
    <text evidence="2">Belongs to the peptidase C19 family.</text>
</comment>
<name>M1VCB2_CYAM1</name>
<evidence type="ECO:0000259" key="11">
    <source>
        <dbReference type="PROSITE" id="PS50030"/>
    </source>
</evidence>
<dbReference type="InterPro" id="IPR018200">
    <property type="entry name" value="USP_CS"/>
</dbReference>
<evidence type="ECO:0000259" key="12">
    <source>
        <dbReference type="PROSITE" id="PS50235"/>
    </source>
</evidence>
<dbReference type="Gramene" id="CMT098CT">
    <property type="protein sequence ID" value="CMT098CT"/>
    <property type="gene ID" value="CMT098C"/>
</dbReference>
<dbReference type="InterPro" id="IPR013083">
    <property type="entry name" value="Znf_RING/FYVE/PHD"/>
</dbReference>
<dbReference type="GO" id="GO:0008270">
    <property type="term" value="F:zinc ion binding"/>
    <property type="evidence" value="ECO:0007669"/>
    <property type="project" value="UniProtKB-KW"/>
</dbReference>
<feature type="domain" description="USP" evidence="12">
    <location>
        <begin position="364"/>
        <end position="889"/>
    </location>
</feature>
<dbReference type="OMA" id="FVPCEHT"/>
<dbReference type="InterPro" id="IPR028889">
    <property type="entry name" value="USP"/>
</dbReference>
<evidence type="ECO:0000256" key="5">
    <source>
        <dbReference type="ARBA" id="ARBA00022723"/>
    </source>
</evidence>
<dbReference type="PROSITE" id="PS00972">
    <property type="entry name" value="USP_1"/>
    <property type="match status" value="1"/>
</dbReference>
<feature type="domain" description="UBA" evidence="11">
    <location>
        <begin position="947"/>
        <end position="997"/>
    </location>
</feature>
<evidence type="ECO:0000256" key="6">
    <source>
        <dbReference type="ARBA" id="ARBA00022771"/>
    </source>
</evidence>
<dbReference type="GO" id="GO:0004843">
    <property type="term" value="F:cysteine-type deubiquitinase activity"/>
    <property type="evidence" value="ECO:0007669"/>
    <property type="project" value="UniProtKB-EC"/>
</dbReference>
<dbReference type="InterPro" id="IPR009060">
    <property type="entry name" value="UBA-like_sf"/>
</dbReference>
<dbReference type="PANTHER" id="PTHR24006">
    <property type="entry name" value="UBIQUITIN CARBOXYL-TERMINAL HYDROLASE"/>
    <property type="match status" value="1"/>
</dbReference>
<evidence type="ECO:0000256" key="2">
    <source>
        <dbReference type="ARBA" id="ARBA00009085"/>
    </source>
</evidence>
<dbReference type="GO" id="GO:0005829">
    <property type="term" value="C:cytosol"/>
    <property type="evidence" value="ECO:0007669"/>
    <property type="project" value="TreeGrafter"/>
</dbReference>
<dbReference type="CDD" id="cd14270">
    <property type="entry name" value="UBA"/>
    <property type="match status" value="1"/>
</dbReference>
<keyword evidence="6 9" id="KW-0863">Zinc-finger</keyword>
<dbReference type="AlphaFoldDB" id="M1VCB2"/>
<keyword evidence="8" id="KW-0862">Zinc</keyword>
<dbReference type="InterPro" id="IPR050164">
    <property type="entry name" value="Peptidase_C19"/>
</dbReference>
<sequence>MNRSGVPSIDCVEKEECSLCFEDVDSPGGVCVCLTCLQCFCAYRRHAELHTRKTKHQVFANLRRAPLAEADRLEQSTLVQAQKDAAEAERGTTATLAPQVLRTSEGYTIQGAESLEAPVPPVRLEGIYDVAAKCWVACLREPEAGSARNWSSDLRSGAYPASQLEAWITLAESVHEAAAMSRKEQVQAWELQLQPCEHTLTVCRLEGIDVDTSLSRSTAKCSSCDLRENLWLCLSCGHLGCGRTNFDGTGGKNHAWEHFQAYGGMNADHAVAVKLGTITADGTADVHCYVCDELRVDPELERHLSEFGIDIRREEKTEKSLIELEIEQNVQLNLKELGSNFSDHNPSLRRITDPSLYAPDVVATGMRNMGNTCYISSVLQCIYALVFAPYRWYQEPRALSFPFKNKSLDRHYTRCEAGSALQCFECQMRKLADGLLSQRYWKREHTPQRIDELGRASAAKIHEHEHATMPKPVKTGAPDHEAPSRMAEAPEPEPAPATSDVQTPAEGAGLLRRYQPPQGIAPRMFQNLIGQGHPEFATKRQQDAHEFLEYFLSRCTAEARRQGTRDPARFFIFPLVQRTECLRCHRIGMNSTEATSLYVPIASSVRGAEYSTRSKAISAEQDQESSARVSLAACLDLSVASELLSFQCPSCRASIGVADPNQAERRESPSRCPPFLIMHLRRFEAGEDWVPRKVSTAVTFSDPQRGLEQRADGTIVLDMKPWLVVDESEWDRLPPERRMEAAEAPASGTPSGRALTRIDPSERLLMDMGFTLQQARVALQASNHDGERAIEWLLDSANSAAANGASTPEEEPTANTEAETSAALASSSRTRYALAAAMVHLGASLQTGHYVAYVYRNKRWLLYNDEKVFDAGQNPSALEQAFVLIWRRDDEAFDATCVDWMTSDRLRLESDTAVSRVQPLHPVATSMDQPLRFDGTVLNWNTTRGASANEAAAAPTFSFADQLDQLMSMGFSADASRQALEASRGDVEQALNMLLSA</sequence>
<reference evidence="14 15" key="2">
    <citation type="journal article" date="2007" name="BMC Biol.">
        <title>A 100%-complete sequence reveals unusually simple genomic features in the hot-spring red alga Cyanidioschyzon merolae.</title>
        <authorList>
            <person name="Nozaki H."/>
            <person name="Takano H."/>
            <person name="Misumi O."/>
            <person name="Terasawa K."/>
            <person name="Matsuzaki M."/>
            <person name="Maruyama S."/>
            <person name="Nishida K."/>
            <person name="Yagisawa F."/>
            <person name="Yoshida Y."/>
            <person name="Fujiwara T."/>
            <person name="Takio S."/>
            <person name="Tamura K."/>
            <person name="Chung S.J."/>
            <person name="Nakamura S."/>
            <person name="Kuroiwa H."/>
            <person name="Tanaka K."/>
            <person name="Sato N."/>
            <person name="Kuroiwa T."/>
        </authorList>
    </citation>
    <scope>NUCLEOTIDE SEQUENCE [LARGE SCALE GENOMIC DNA]</scope>
    <source>
        <strain evidence="14 15">10D</strain>
    </source>
</reference>
<dbReference type="Gene3D" id="1.10.8.10">
    <property type="entry name" value="DNA helicase RuvA subunit, C-terminal domain"/>
    <property type="match status" value="2"/>
</dbReference>
<dbReference type="EMBL" id="AP006502">
    <property type="protein sequence ID" value="BAM83114.1"/>
    <property type="molecule type" value="Genomic_DNA"/>
</dbReference>
<feature type="domain" description="UBA" evidence="11">
    <location>
        <begin position="765"/>
        <end position="796"/>
    </location>
</feature>
<dbReference type="PROSITE" id="PS50235">
    <property type="entry name" value="USP_3"/>
    <property type="match status" value="1"/>
</dbReference>
<evidence type="ECO:0000256" key="4">
    <source>
        <dbReference type="ARBA" id="ARBA00022670"/>
    </source>
</evidence>
<dbReference type="GeneID" id="16998190"/>
<evidence type="ECO:0000313" key="14">
    <source>
        <dbReference type="EMBL" id="BAM83114.1"/>
    </source>
</evidence>
<dbReference type="Pfam" id="PF02148">
    <property type="entry name" value="zf-UBP"/>
    <property type="match status" value="1"/>
</dbReference>
<evidence type="ECO:0000313" key="15">
    <source>
        <dbReference type="Proteomes" id="UP000007014"/>
    </source>
</evidence>
<feature type="domain" description="UBP-type" evidence="13">
    <location>
        <begin position="194"/>
        <end position="311"/>
    </location>
</feature>
<dbReference type="SUPFAM" id="SSF57850">
    <property type="entry name" value="RING/U-box"/>
    <property type="match status" value="2"/>
</dbReference>
<accession>M1VCB2</accession>
<dbReference type="eggNOG" id="KOG0944">
    <property type="taxonomic scope" value="Eukaryota"/>
</dbReference>
<evidence type="ECO:0000256" key="7">
    <source>
        <dbReference type="ARBA" id="ARBA00022807"/>
    </source>
</evidence>
<dbReference type="SMART" id="SM00165">
    <property type="entry name" value="UBA"/>
    <property type="match status" value="2"/>
</dbReference>
<dbReference type="Gene3D" id="3.30.40.10">
    <property type="entry name" value="Zinc/RING finger domain, C3HC4 (zinc finger)"/>
    <property type="match status" value="2"/>
</dbReference>
<dbReference type="InterPro" id="IPR001607">
    <property type="entry name" value="Znf_UBP"/>
</dbReference>
<dbReference type="PANTHER" id="PTHR24006:SF664">
    <property type="entry name" value="UBIQUITIN CARBOXYL-TERMINAL HYDROLASE"/>
    <property type="match status" value="1"/>
</dbReference>
<dbReference type="Pfam" id="PF00627">
    <property type="entry name" value="UBA"/>
    <property type="match status" value="2"/>
</dbReference>
<proteinExistence type="inferred from homology"/>
<dbReference type="Pfam" id="PF17807">
    <property type="entry name" value="zf-UBP_var"/>
    <property type="match status" value="1"/>
</dbReference>
<evidence type="ECO:0000256" key="9">
    <source>
        <dbReference type="PROSITE-ProRule" id="PRU00502"/>
    </source>
</evidence>
<evidence type="ECO:0000256" key="3">
    <source>
        <dbReference type="ARBA" id="ARBA00012759"/>
    </source>
</evidence>
<dbReference type="FunFam" id="3.30.40.10:FF:000396">
    <property type="entry name" value="Ubiquitin carboxyl-terminal hydrolase"/>
    <property type="match status" value="1"/>
</dbReference>
<dbReference type="GO" id="GO:0006508">
    <property type="term" value="P:proteolysis"/>
    <property type="evidence" value="ECO:0007669"/>
    <property type="project" value="UniProtKB-KW"/>
</dbReference>
<dbReference type="InterPro" id="IPR041432">
    <property type="entry name" value="UBP13_Znf-UBP_var"/>
</dbReference>
<evidence type="ECO:0000256" key="1">
    <source>
        <dbReference type="ARBA" id="ARBA00000707"/>
    </source>
</evidence>
<dbReference type="PROSITE" id="PS50030">
    <property type="entry name" value="UBA"/>
    <property type="match status" value="2"/>
</dbReference>
<dbReference type="PROSITE" id="PS50271">
    <property type="entry name" value="ZF_UBP"/>
    <property type="match status" value="1"/>
</dbReference>
<evidence type="ECO:0000259" key="13">
    <source>
        <dbReference type="PROSITE" id="PS50271"/>
    </source>
</evidence>
<dbReference type="SUPFAM" id="SSF54001">
    <property type="entry name" value="Cysteine proteinases"/>
    <property type="match status" value="1"/>
</dbReference>
<evidence type="ECO:0000256" key="8">
    <source>
        <dbReference type="ARBA" id="ARBA00022833"/>
    </source>
</evidence>
<keyword evidence="4" id="KW-0645">Protease</keyword>
<dbReference type="HOGENOM" id="CLU_009884_1_0_1"/>
<dbReference type="STRING" id="280699.M1VCB2"/>
<dbReference type="InterPro" id="IPR001394">
    <property type="entry name" value="Peptidase_C19_UCH"/>
</dbReference>
<keyword evidence="7" id="KW-0378">Hydrolase</keyword>
<organism evidence="14 15">
    <name type="scientific">Cyanidioschyzon merolae (strain NIES-3377 / 10D)</name>
    <name type="common">Unicellular red alga</name>
    <dbReference type="NCBI Taxonomy" id="280699"/>
    <lineage>
        <taxon>Eukaryota</taxon>
        <taxon>Rhodophyta</taxon>
        <taxon>Bangiophyceae</taxon>
        <taxon>Cyanidiales</taxon>
        <taxon>Cyanidiaceae</taxon>
        <taxon>Cyanidioschyzon</taxon>
    </lineage>
</organism>
<feature type="region of interest" description="Disordered" evidence="10">
    <location>
        <begin position="800"/>
        <end position="819"/>
    </location>
</feature>
<dbReference type="SUPFAM" id="SSF46934">
    <property type="entry name" value="UBA-like"/>
    <property type="match status" value="1"/>
</dbReference>
<dbReference type="Proteomes" id="UP000007014">
    <property type="component" value="Chromosome 20"/>
</dbReference>
<dbReference type="SMART" id="SM00290">
    <property type="entry name" value="ZnF_UBP"/>
    <property type="match status" value="2"/>
</dbReference>